<dbReference type="EMBL" id="AOMD01000021">
    <property type="protein sequence ID" value="EMA44791.1"/>
    <property type="molecule type" value="Genomic_DNA"/>
</dbReference>
<keyword evidence="4" id="KW-1185">Reference proteome</keyword>
<evidence type="ECO:0000313" key="4">
    <source>
        <dbReference type="Proteomes" id="UP000011669"/>
    </source>
</evidence>
<dbReference type="OrthoDB" id="330490at2157"/>
<dbReference type="SUPFAM" id="SSF46785">
    <property type="entry name" value="Winged helix' DNA-binding domain"/>
    <property type="match status" value="1"/>
</dbReference>
<dbReference type="PATRIC" id="fig|1227455.4.peg.1854"/>
<dbReference type="AlphaFoldDB" id="M0MGF6"/>
<gene>
    <name evidence="3" type="ORF">C449_09039</name>
</gene>
<dbReference type="InterPro" id="IPR013561">
    <property type="entry name" value="FilR1_middle_dom"/>
</dbReference>
<accession>M0MGF6</accession>
<organism evidence="3 4">
    <name type="scientific">Halococcus saccharolyticus DSM 5350</name>
    <dbReference type="NCBI Taxonomy" id="1227455"/>
    <lineage>
        <taxon>Archaea</taxon>
        <taxon>Methanobacteriati</taxon>
        <taxon>Methanobacteriota</taxon>
        <taxon>Stenosarchaea group</taxon>
        <taxon>Halobacteria</taxon>
        <taxon>Halobacteriales</taxon>
        <taxon>Halococcaceae</taxon>
        <taxon>Halococcus</taxon>
    </lineage>
</organism>
<dbReference type="RefSeq" id="WP_006077661.1">
    <property type="nucleotide sequence ID" value="NZ_AOMD01000021.1"/>
</dbReference>
<sequence>MTALDNIAALDDIAFLARSASRVRVLETLIEGPHDRAELQAATGIPRATVGRIVTEFEARGWVVHDGHHYRTSPLGGFLVAEFRALVEGVGTMQKLRGVIEWLPTDEFDFSLDRFADADITLPKPSDTIAPVERAAELVAAGEDVSILAFGSAPQVVEAGWRTTVNGVQSFEVVFAAETLDAVMTDPDVGTWLRELAACERGSVYRYEGTVPYNLAVIDDTANFALINDQGAPSALIETADPTIRSWVVSTLDNYRREAEALDADALGS</sequence>
<proteinExistence type="predicted"/>
<evidence type="ECO:0000313" key="3">
    <source>
        <dbReference type="EMBL" id="EMA44791.1"/>
    </source>
</evidence>
<feature type="domain" description="Methanogenesis regulatory protein FilR1 middle" evidence="1">
    <location>
        <begin position="130"/>
        <end position="257"/>
    </location>
</feature>
<feature type="domain" description="HVO-A0261-like N-terminal" evidence="2">
    <location>
        <begin position="11"/>
        <end position="94"/>
    </location>
</feature>
<dbReference type="InterPro" id="IPR036390">
    <property type="entry name" value="WH_DNA-bd_sf"/>
</dbReference>
<dbReference type="Pfam" id="PF08350">
    <property type="entry name" value="FilR1_middle"/>
    <property type="match status" value="1"/>
</dbReference>
<dbReference type="Gene3D" id="1.10.10.10">
    <property type="entry name" value="Winged helix-like DNA-binding domain superfamily/Winged helix DNA-binding domain"/>
    <property type="match status" value="1"/>
</dbReference>
<protein>
    <submittedName>
        <fullName evidence="3">Transcriptional regulator-like protein</fullName>
    </submittedName>
</protein>
<name>M0MGF6_9EURY</name>
<dbReference type="Pfam" id="PF25213">
    <property type="entry name" value="HVO_A0261_N"/>
    <property type="match status" value="1"/>
</dbReference>
<comment type="caution">
    <text evidence="3">The sequence shown here is derived from an EMBL/GenBank/DDBJ whole genome shotgun (WGS) entry which is preliminary data.</text>
</comment>
<dbReference type="InterPro" id="IPR057527">
    <property type="entry name" value="HVO_A0261-like_N"/>
</dbReference>
<evidence type="ECO:0000259" key="1">
    <source>
        <dbReference type="Pfam" id="PF08350"/>
    </source>
</evidence>
<dbReference type="STRING" id="1227455.C449_09039"/>
<evidence type="ECO:0000259" key="2">
    <source>
        <dbReference type="Pfam" id="PF25213"/>
    </source>
</evidence>
<dbReference type="Proteomes" id="UP000011669">
    <property type="component" value="Unassembled WGS sequence"/>
</dbReference>
<reference evidence="3 4" key="1">
    <citation type="journal article" date="2014" name="PLoS Genet.">
        <title>Phylogenetically driven sequencing of extremely halophilic archaea reveals strategies for static and dynamic osmo-response.</title>
        <authorList>
            <person name="Becker E.A."/>
            <person name="Seitzer P.M."/>
            <person name="Tritt A."/>
            <person name="Larsen D."/>
            <person name="Krusor M."/>
            <person name="Yao A.I."/>
            <person name="Wu D."/>
            <person name="Madern D."/>
            <person name="Eisen J.A."/>
            <person name="Darling A.E."/>
            <person name="Facciotti M.T."/>
        </authorList>
    </citation>
    <scope>NUCLEOTIDE SEQUENCE [LARGE SCALE GENOMIC DNA]</scope>
    <source>
        <strain evidence="3 4">DSM 5350</strain>
    </source>
</reference>
<dbReference type="InParanoid" id="M0MGF6"/>
<dbReference type="InterPro" id="IPR036388">
    <property type="entry name" value="WH-like_DNA-bd_sf"/>
</dbReference>